<evidence type="ECO:0000313" key="3">
    <source>
        <dbReference type="EMBL" id="MBC6490664.1"/>
    </source>
</evidence>
<dbReference type="EMBL" id="MBUA01000013">
    <property type="protein sequence ID" value="MBC6491549.1"/>
    <property type="molecule type" value="Genomic_DNA"/>
</dbReference>
<evidence type="ECO:0000259" key="2">
    <source>
        <dbReference type="PROSITE" id="PS51898"/>
    </source>
</evidence>
<dbReference type="EMBL" id="MBUA01000014">
    <property type="protein sequence ID" value="MBC6491551.1"/>
    <property type="molecule type" value="Genomic_DNA"/>
</dbReference>
<dbReference type="EMBL" id="MBUA01000004">
    <property type="protein sequence ID" value="MBC6490664.1"/>
    <property type="molecule type" value="Genomic_DNA"/>
</dbReference>
<dbReference type="EMBL" id="MBUA01000010">
    <property type="protein sequence ID" value="MBC6490709.1"/>
    <property type="molecule type" value="Genomic_DNA"/>
</dbReference>
<evidence type="ECO:0000313" key="4">
    <source>
        <dbReference type="EMBL" id="MBC6490693.1"/>
    </source>
</evidence>
<protein>
    <submittedName>
        <fullName evidence="3">Integrase</fullName>
    </submittedName>
</protein>
<evidence type="ECO:0000313" key="8">
    <source>
        <dbReference type="Proteomes" id="UP000765802"/>
    </source>
</evidence>
<dbReference type="Gene3D" id="1.10.443.10">
    <property type="entry name" value="Intergrase catalytic core"/>
    <property type="match status" value="1"/>
</dbReference>
<keyword evidence="1" id="KW-0233">DNA recombination</keyword>
<evidence type="ECO:0000313" key="6">
    <source>
        <dbReference type="EMBL" id="MBC6491549.1"/>
    </source>
</evidence>
<organism evidence="3 8">
    <name type="scientific">Flavihumibacter stibioxidans</name>
    <dbReference type="NCBI Taxonomy" id="1834163"/>
    <lineage>
        <taxon>Bacteria</taxon>
        <taxon>Pseudomonadati</taxon>
        <taxon>Bacteroidota</taxon>
        <taxon>Chitinophagia</taxon>
        <taxon>Chitinophagales</taxon>
        <taxon>Chitinophagaceae</taxon>
        <taxon>Flavihumibacter</taxon>
    </lineage>
</organism>
<keyword evidence="8" id="KW-1185">Reference proteome</keyword>
<dbReference type="PANTHER" id="PTHR30349:SF64">
    <property type="entry name" value="PROPHAGE INTEGRASE INTD-RELATED"/>
    <property type="match status" value="1"/>
</dbReference>
<reference evidence="3 8" key="1">
    <citation type="submission" date="2016-07" db="EMBL/GenBank/DDBJ databases">
        <title>Genome analysis of Flavihumibacter stibioxidans YS-17.</title>
        <authorList>
            <person name="Shi K."/>
            <person name="Han Y."/>
            <person name="Wang G."/>
        </authorList>
    </citation>
    <scope>NUCLEOTIDE SEQUENCE [LARGE SCALE GENOMIC DNA]</scope>
    <source>
        <strain evidence="3 8">YS-17</strain>
    </source>
</reference>
<dbReference type="InterPro" id="IPR050090">
    <property type="entry name" value="Tyrosine_recombinase_XerCD"/>
</dbReference>
<accession>A0ABR7M756</accession>
<dbReference type="InterPro" id="IPR002104">
    <property type="entry name" value="Integrase_catalytic"/>
</dbReference>
<feature type="domain" description="Tyr recombinase" evidence="2">
    <location>
        <begin position="87"/>
        <end position="271"/>
    </location>
</feature>
<dbReference type="InterPro" id="IPR011010">
    <property type="entry name" value="DNA_brk_join_enz"/>
</dbReference>
<dbReference type="PROSITE" id="PS51898">
    <property type="entry name" value="TYR_RECOMBINASE"/>
    <property type="match status" value="1"/>
</dbReference>
<name>A0ABR7M756_9BACT</name>
<proteinExistence type="predicted"/>
<dbReference type="Pfam" id="PF00589">
    <property type="entry name" value="Phage_integrase"/>
    <property type="match status" value="1"/>
</dbReference>
<dbReference type="Proteomes" id="UP000765802">
    <property type="component" value="Unassembled WGS sequence"/>
</dbReference>
<dbReference type="PANTHER" id="PTHR30349">
    <property type="entry name" value="PHAGE INTEGRASE-RELATED"/>
    <property type="match status" value="1"/>
</dbReference>
<gene>
    <name evidence="3" type="ORF">BC349_19525</name>
    <name evidence="4" type="ORF">BC349_19675</name>
    <name evidence="5" type="ORF">BC349_19755</name>
    <name evidence="6" type="ORF">BC349_19795</name>
    <name evidence="7" type="ORF">BC349_19805</name>
</gene>
<evidence type="ECO:0000256" key="1">
    <source>
        <dbReference type="ARBA" id="ARBA00023172"/>
    </source>
</evidence>
<dbReference type="InterPro" id="IPR013762">
    <property type="entry name" value="Integrase-like_cat_sf"/>
</dbReference>
<comment type="caution">
    <text evidence="3">The sequence shown here is derived from an EMBL/GenBank/DDBJ whole genome shotgun (WGS) entry which is preliminary data.</text>
</comment>
<evidence type="ECO:0000313" key="7">
    <source>
        <dbReference type="EMBL" id="MBC6491551.1"/>
    </source>
</evidence>
<dbReference type="EMBL" id="MBUA01000007">
    <property type="protein sequence ID" value="MBC6490693.1"/>
    <property type="molecule type" value="Genomic_DNA"/>
</dbReference>
<sequence length="279" mass="32009">MKTSGRSESTLNNYARHLAQMALHFNTLPTELDEDQIEDYLYLLQQQHNTPSESYFKHTVYGLRFVFRLEGLDDKRIALPAIQREEKLPVILSREEVKRLLHTPTLLKHRILIALLYDCGLRCMEVRSLQLKDIDLNRRMLHIRQSKGKKDRYVPIGSVLAAGLQKYIDAEGPVKWLFNGKGDPSIEGRKGGDFDSRYSQRGVQWAVTQAVKQAGIKKEVSVHTLRHTYATHLLEAGIDIMTIQKLLGHESIDTTMIYLHVAQPVDRPPLSVLDQLYGR</sequence>
<evidence type="ECO:0000313" key="5">
    <source>
        <dbReference type="EMBL" id="MBC6490709.1"/>
    </source>
</evidence>
<dbReference type="SUPFAM" id="SSF56349">
    <property type="entry name" value="DNA breaking-rejoining enzymes"/>
    <property type="match status" value="1"/>
</dbReference>